<dbReference type="RefSeq" id="WP_344902305.1">
    <property type="nucleotide sequence ID" value="NZ_BAAAYO010000001.1"/>
</dbReference>
<evidence type="ECO:0000313" key="3">
    <source>
        <dbReference type="EMBL" id="MFB9753118.1"/>
    </source>
</evidence>
<gene>
    <name evidence="3" type="ORF">ACFFNY_16250</name>
</gene>
<feature type="signal peptide" evidence="2">
    <location>
        <begin position="1"/>
        <end position="21"/>
    </location>
</feature>
<keyword evidence="2" id="KW-0732">Signal</keyword>
<evidence type="ECO:0000313" key="4">
    <source>
        <dbReference type="Proteomes" id="UP001589619"/>
    </source>
</evidence>
<proteinExistence type="predicted"/>
<organism evidence="3 4">
    <name type="scientific">Paenibacillus hodogayensis</name>
    <dbReference type="NCBI Taxonomy" id="279208"/>
    <lineage>
        <taxon>Bacteria</taxon>
        <taxon>Bacillati</taxon>
        <taxon>Bacillota</taxon>
        <taxon>Bacilli</taxon>
        <taxon>Bacillales</taxon>
        <taxon>Paenibacillaceae</taxon>
        <taxon>Paenibacillus</taxon>
    </lineage>
</organism>
<sequence length="898" mass="96757">MKKTMLIVLVSALAAGGLGFAARSRPSGATSPDPPAALATVAALNANAAAPGRSTASPSVPAAPPGGSGSAPSGWQNASGVQPERSNAVSGAVQSVRPAADAAVPDGVPGMKPVANNGKLALFFQPETTEIAVKRLQTGEVWYSNPPGRQSDPLAEPFVKGRLGSQLSMTYYSGDGKVGFIDNFNESVQKKQFEASLEGDAVAVTYTIGDVSAMLAAPKRFKKERFEKDILPRIGDGKKREEFQASYRNVEETDYYEQWNNIPSGRKKQLLETLVGVGYTERDFELDNRQTGVIVEPRPSFKATLRYALDGDQLVVTMPMSKLTQSTAFPIRTVSLLEFFGAAGADAQGYMLVPDGSGALIRLNNGKTSARPLSVQMYGSDGTLDEKRRGAIAEKARLPVFGMMQDGKALFGIVERGDALANVEADVSGRLHSYNVVYPSFNATEMDTVTLAGNGIKNEVALFQPAMHTGDIVVRYMFLAGEDATYSGMANYYRSYLVANNRLSALPPAAAPPFVAELLGAIPKRTSFLGVPYRKTEALTPFAEAERIARKLKEADVANIALRYVGWFNGGLLPSLPTSIRPERALGGDSGFRALARALREESIGFYPDVSLLSAYERGLRLGPNPNASLFIKQQKAVKAPFNLATRLRDSGNAAPYFIVSPKKLPGIVGRFADAYASYGIPGLSLGDLGDAINSDYRKSAMVDRQQAAGVLTEQAEALANQYPDLLLDGGNAPMLPYGKLIVNAPLASSGYQLADETVPFYEMALHGYVDYAGRPANAYGGDLRDYTLKLLETGANVYFQWMSVPGSTVKDTEFSRYYSHEYADWFDDAIRMYAEVRPFLSDVRTRPIVRHERLADGVYRTTYGGGKTVTVNYNAEPATADGMAVPAKGYKVGGEHR</sequence>
<feature type="region of interest" description="Disordered" evidence="1">
    <location>
        <begin position="50"/>
        <end position="94"/>
    </location>
</feature>
<evidence type="ECO:0000256" key="2">
    <source>
        <dbReference type="SAM" id="SignalP"/>
    </source>
</evidence>
<protein>
    <submittedName>
        <fullName evidence="3">DUF5696 domain-containing protein</fullName>
    </submittedName>
</protein>
<feature type="compositionally biased region" description="Low complexity" evidence="1">
    <location>
        <begin position="50"/>
        <end position="60"/>
    </location>
</feature>
<dbReference type="InterPro" id="IPR043751">
    <property type="entry name" value="DUF5696"/>
</dbReference>
<dbReference type="EMBL" id="JBHMAG010000012">
    <property type="protein sequence ID" value="MFB9753118.1"/>
    <property type="molecule type" value="Genomic_DNA"/>
</dbReference>
<comment type="caution">
    <text evidence="3">The sequence shown here is derived from an EMBL/GenBank/DDBJ whole genome shotgun (WGS) entry which is preliminary data.</text>
</comment>
<accession>A0ABV5VXY9</accession>
<dbReference type="Pfam" id="PF18952">
    <property type="entry name" value="DUF5696"/>
    <property type="match status" value="1"/>
</dbReference>
<keyword evidence="4" id="KW-1185">Reference proteome</keyword>
<feature type="compositionally biased region" description="Polar residues" evidence="1">
    <location>
        <begin position="75"/>
        <end position="93"/>
    </location>
</feature>
<feature type="chain" id="PRO_5046830223" evidence="2">
    <location>
        <begin position="22"/>
        <end position="898"/>
    </location>
</feature>
<dbReference type="Proteomes" id="UP001589619">
    <property type="component" value="Unassembled WGS sequence"/>
</dbReference>
<reference evidence="3 4" key="1">
    <citation type="submission" date="2024-09" db="EMBL/GenBank/DDBJ databases">
        <authorList>
            <person name="Sun Q."/>
            <person name="Mori K."/>
        </authorList>
    </citation>
    <scope>NUCLEOTIDE SEQUENCE [LARGE SCALE GENOMIC DNA]</scope>
    <source>
        <strain evidence="3 4">JCM 12520</strain>
    </source>
</reference>
<evidence type="ECO:0000256" key="1">
    <source>
        <dbReference type="SAM" id="MobiDB-lite"/>
    </source>
</evidence>
<name>A0ABV5VXY9_9BACL</name>